<keyword evidence="7" id="KW-1185">Reference proteome</keyword>
<reference evidence="7" key="1">
    <citation type="submission" date="2016-10" db="EMBL/GenBank/DDBJ databases">
        <authorList>
            <person name="Varghese N."/>
            <person name="Submissions S."/>
        </authorList>
    </citation>
    <scope>NUCLEOTIDE SEQUENCE [LARGE SCALE GENOMIC DNA]</scope>
    <source>
        <strain evidence="7">CGMCC 1.12333</strain>
    </source>
</reference>
<keyword evidence="2" id="KW-0081">Bacteriolytic enzyme</keyword>
<keyword evidence="3 6" id="KW-0378">Hydrolase</keyword>
<dbReference type="Gene3D" id="1.10.530.10">
    <property type="match status" value="1"/>
</dbReference>
<gene>
    <name evidence="6" type="ORF">SAMN05216480_101594</name>
</gene>
<dbReference type="InterPro" id="IPR002901">
    <property type="entry name" value="MGlyc_endo_b_GlcNAc-like_dom"/>
</dbReference>
<dbReference type="OrthoDB" id="977752at2"/>
<dbReference type="Pfam" id="PF01476">
    <property type="entry name" value="LysM"/>
    <property type="match status" value="1"/>
</dbReference>
<name>A0A1I7F3H2_9FLAO</name>
<keyword evidence="1" id="KW-0929">Antimicrobial</keyword>
<dbReference type="Gene3D" id="3.10.350.10">
    <property type="entry name" value="LysM domain"/>
    <property type="match status" value="1"/>
</dbReference>
<dbReference type="GO" id="GO:0031640">
    <property type="term" value="P:killing of cells of another organism"/>
    <property type="evidence" value="ECO:0007669"/>
    <property type="project" value="UniProtKB-KW"/>
</dbReference>
<dbReference type="EMBL" id="FPBK01000001">
    <property type="protein sequence ID" value="SFU30710.1"/>
    <property type="molecule type" value="Genomic_DNA"/>
</dbReference>
<dbReference type="PROSITE" id="PS51257">
    <property type="entry name" value="PROKAR_LIPOPROTEIN"/>
    <property type="match status" value="1"/>
</dbReference>
<organism evidence="6 7">
    <name type="scientific">Pustulibacterium marinum</name>
    <dbReference type="NCBI Taxonomy" id="1224947"/>
    <lineage>
        <taxon>Bacteria</taxon>
        <taxon>Pseudomonadati</taxon>
        <taxon>Bacteroidota</taxon>
        <taxon>Flavobacteriia</taxon>
        <taxon>Flavobacteriales</taxon>
        <taxon>Flavobacteriaceae</taxon>
        <taxon>Pustulibacterium</taxon>
    </lineage>
</organism>
<feature type="domain" description="LysM" evidence="5">
    <location>
        <begin position="232"/>
        <end position="275"/>
    </location>
</feature>
<dbReference type="InterPro" id="IPR018392">
    <property type="entry name" value="LysM"/>
</dbReference>
<evidence type="ECO:0000256" key="3">
    <source>
        <dbReference type="ARBA" id="ARBA00022801"/>
    </source>
</evidence>
<evidence type="ECO:0000256" key="1">
    <source>
        <dbReference type="ARBA" id="ARBA00022529"/>
    </source>
</evidence>
<dbReference type="PROSITE" id="PS51782">
    <property type="entry name" value="LYSM"/>
    <property type="match status" value="1"/>
</dbReference>
<dbReference type="GO" id="GO:0004040">
    <property type="term" value="F:amidase activity"/>
    <property type="evidence" value="ECO:0007669"/>
    <property type="project" value="InterPro"/>
</dbReference>
<dbReference type="AlphaFoldDB" id="A0A1I7F3H2"/>
<dbReference type="SMART" id="SM00257">
    <property type="entry name" value="LysM"/>
    <property type="match status" value="1"/>
</dbReference>
<dbReference type="RefSeq" id="WP_093022808.1">
    <property type="nucleotide sequence ID" value="NZ_FPBK01000001.1"/>
</dbReference>
<evidence type="ECO:0000313" key="6">
    <source>
        <dbReference type="EMBL" id="SFU30710.1"/>
    </source>
</evidence>
<accession>A0A1I7F3H2</accession>
<dbReference type="Pfam" id="PF01832">
    <property type="entry name" value="Glucosaminidase"/>
    <property type="match status" value="1"/>
</dbReference>
<dbReference type="SMART" id="SM00047">
    <property type="entry name" value="LYZ2"/>
    <property type="match status" value="1"/>
</dbReference>
<evidence type="ECO:0000256" key="4">
    <source>
        <dbReference type="ARBA" id="ARBA00032108"/>
    </source>
</evidence>
<dbReference type="CDD" id="cd00118">
    <property type="entry name" value="LysM"/>
    <property type="match status" value="1"/>
</dbReference>
<dbReference type="SUPFAM" id="SSF54106">
    <property type="entry name" value="LysM domain"/>
    <property type="match status" value="1"/>
</dbReference>
<evidence type="ECO:0000256" key="2">
    <source>
        <dbReference type="ARBA" id="ARBA00022638"/>
    </source>
</evidence>
<dbReference type="InterPro" id="IPR036779">
    <property type="entry name" value="LysM_dom_sf"/>
</dbReference>
<evidence type="ECO:0000313" key="7">
    <source>
        <dbReference type="Proteomes" id="UP000199138"/>
    </source>
</evidence>
<dbReference type="PANTHER" id="PTHR33308">
    <property type="entry name" value="PEPTIDOGLYCAN HYDROLASE FLGJ"/>
    <property type="match status" value="1"/>
</dbReference>
<dbReference type="PANTHER" id="PTHR33308:SF9">
    <property type="entry name" value="PEPTIDOGLYCAN HYDROLASE FLGJ"/>
    <property type="match status" value="1"/>
</dbReference>
<dbReference type="Proteomes" id="UP000199138">
    <property type="component" value="Unassembled WGS sequence"/>
</dbReference>
<protein>
    <recommendedName>
        <fullName evidence="4">Peptidoglycan hydrolase</fullName>
    </recommendedName>
</protein>
<dbReference type="GO" id="GO:0042742">
    <property type="term" value="P:defense response to bacterium"/>
    <property type="evidence" value="ECO:0007669"/>
    <property type="project" value="UniProtKB-KW"/>
</dbReference>
<sequence length="277" mass="31392">MKFKYLFICILSLAIISCGGKKKVSKKKKSAPKRENTIVIKAPTKKEQVELLEATSTVAVKTNTVEEYINVYKDIAMVEMQRYNIPASITLAQAILESGSGKGELTLKANNHFGIKCHSDWHGPSVTHDDDRRGECFRKYDNPNKSFEDHSLFLTERSRYAFLFDLKQSDYKGWARGLKKAGYATDPKYPNKLITIIEKYQLFEFDKLVLKDNYEIVVEKDNAEEVVTAGETYHTVVKGDTLYNISKRYGVSVESIQKANKLKGSGISIGQKLKIVK</sequence>
<evidence type="ECO:0000259" key="5">
    <source>
        <dbReference type="PROSITE" id="PS51782"/>
    </source>
</evidence>
<dbReference type="InterPro" id="IPR051056">
    <property type="entry name" value="Glycosyl_Hydrolase_73"/>
</dbReference>
<dbReference type="STRING" id="1224947.SAMN05216480_101594"/>
<proteinExistence type="predicted"/>